<dbReference type="EMBL" id="ML119051">
    <property type="protein sequence ID" value="ROT43698.1"/>
    <property type="molecule type" value="Genomic_DNA"/>
</dbReference>
<accession>A0A3N2QAK5</accession>
<keyword evidence="2" id="KW-1185">Reference proteome</keyword>
<name>A0A3N2QAK5_SODAK</name>
<proteinExistence type="predicted"/>
<gene>
    <name evidence="1" type="ORF">SODALDRAFT_44980</name>
</gene>
<protein>
    <submittedName>
        <fullName evidence="1">Uncharacterized protein</fullName>
    </submittedName>
</protein>
<dbReference type="GeneID" id="39583858"/>
<dbReference type="AlphaFoldDB" id="A0A3N2QAK5"/>
<organism evidence="1 2">
    <name type="scientific">Sodiomyces alkalinus (strain CBS 110278 / VKM F-3762 / F11)</name>
    <name type="common">Alkaliphilic filamentous fungus</name>
    <dbReference type="NCBI Taxonomy" id="1314773"/>
    <lineage>
        <taxon>Eukaryota</taxon>
        <taxon>Fungi</taxon>
        <taxon>Dikarya</taxon>
        <taxon>Ascomycota</taxon>
        <taxon>Pezizomycotina</taxon>
        <taxon>Sordariomycetes</taxon>
        <taxon>Hypocreomycetidae</taxon>
        <taxon>Glomerellales</taxon>
        <taxon>Plectosphaerellaceae</taxon>
        <taxon>Sodiomyces</taxon>
    </lineage>
</organism>
<dbReference type="RefSeq" id="XP_028471504.1">
    <property type="nucleotide sequence ID" value="XM_028615381.1"/>
</dbReference>
<evidence type="ECO:0000313" key="2">
    <source>
        <dbReference type="Proteomes" id="UP000272025"/>
    </source>
</evidence>
<dbReference type="Proteomes" id="UP000272025">
    <property type="component" value="Unassembled WGS sequence"/>
</dbReference>
<reference evidence="1 2" key="1">
    <citation type="journal article" date="2018" name="Mol. Ecol.">
        <title>The obligate alkalophilic soda-lake fungus Sodiomyces alkalinus has shifted to a protein diet.</title>
        <authorList>
            <person name="Grum-Grzhimaylo A.A."/>
            <person name="Falkoski D.L."/>
            <person name="van den Heuvel J."/>
            <person name="Valero-Jimenez C.A."/>
            <person name="Min B."/>
            <person name="Choi I.G."/>
            <person name="Lipzen A."/>
            <person name="Daum C.G."/>
            <person name="Aanen D.K."/>
            <person name="Tsang A."/>
            <person name="Henrissat B."/>
            <person name="Bilanenko E.N."/>
            <person name="de Vries R.P."/>
            <person name="van Kan J.A.L."/>
            <person name="Grigoriev I.V."/>
            <person name="Debets A.J.M."/>
        </authorList>
    </citation>
    <scope>NUCLEOTIDE SEQUENCE [LARGE SCALE GENOMIC DNA]</scope>
    <source>
        <strain evidence="1 2">F11</strain>
    </source>
</reference>
<evidence type="ECO:0000313" key="1">
    <source>
        <dbReference type="EMBL" id="ROT43698.1"/>
    </source>
</evidence>
<sequence>MRCHRTAPRRLPVNQGREEIRWSRGGHIIPTIRYIRYPTPSPINLQYKTPPPCHNGLEGGRQMARRCRVLQVVSGWFPLPHILLKEGSMQSTTGGPVARCSLLPIITVANTIPEPSWNPVCSRLAQTPSVLNGARKAQGAAAHCHSLFLVTLQHTISCPLLLLSPSSPHSAHQ</sequence>